<organism evidence="1 2">
    <name type="scientific">Mesorhizobium metallidurans STM 2683</name>
    <dbReference type="NCBI Taxonomy" id="1297569"/>
    <lineage>
        <taxon>Bacteria</taxon>
        <taxon>Pseudomonadati</taxon>
        <taxon>Pseudomonadota</taxon>
        <taxon>Alphaproteobacteria</taxon>
        <taxon>Hyphomicrobiales</taxon>
        <taxon>Phyllobacteriaceae</taxon>
        <taxon>Mesorhizobium</taxon>
    </lineage>
</organism>
<dbReference type="Proteomes" id="UP000012062">
    <property type="component" value="Unassembled WGS sequence"/>
</dbReference>
<keyword evidence="2" id="KW-1185">Reference proteome</keyword>
<name>M5EJ48_9HYPH</name>
<gene>
    <name evidence="1" type="ORF">MESS2_1270057</name>
</gene>
<reference evidence="1 2" key="1">
    <citation type="submission" date="2013-02" db="EMBL/GenBank/DDBJ databases">
        <authorList>
            <person name="Genoscope - CEA"/>
        </authorList>
    </citation>
    <scope>NUCLEOTIDE SEQUENCE [LARGE SCALE GENOMIC DNA]</scope>
    <source>
        <strain evidence="1 2">STM 2683</strain>
    </source>
</reference>
<dbReference type="EMBL" id="CAUM01000032">
    <property type="protein sequence ID" value="CCV04367.1"/>
    <property type="molecule type" value="Genomic_DNA"/>
</dbReference>
<dbReference type="AlphaFoldDB" id="M5EJ48"/>
<dbReference type="STRING" id="1297569.MESS2_1270057"/>
<evidence type="ECO:0000313" key="1">
    <source>
        <dbReference type="EMBL" id="CCV04367.1"/>
    </source>
</evidence>
<evidence type="ECO:0000313" key="2">
    <source>
        <dbReference type="Proteomes" id="UP000012062"/>
    </source>
</evidence>
<protein>
    <submittedName>
        <fullName evidence="1">Uncharacterized protein</fullName>
    </submittedName>
</protein>
<sequence>MHLLDGVDFCLLGLAFNRKVMAGLHIHPEPRRRAEDLARRSAVSDVIGVVSCTRRSMRVRGHVQLLGKGVRPGGLVRRGSTL</sequence>
<accession>M5EJ48</accession>
<comment type="caution">
    <text evidence="1">The sequence shown here is derived from an EMBL/GenBank/DDBJ whole genome shotgun (WGS) entry which is preliminary data.</text>
</comment>
<proteinExistence type="predicted"/>